<accession>A0A497U4G6</accession>
<dbReference type="PANTHER" id="PTHR22916">
    <property type="entry name" value="GLYCOSYLTRANSFERASE"/>
    <property type="match status" value="1"/>
</dbReference>
<evidence type="ECO:0000259" key="1">
    <source>
        <dbReference type="Pfam" id="PF00535"/>
    </source>
</evidence>
<evidence type="ECO:0000313" key="4">
    <source>
        <dbReference type="Proteomes" id="UP000233767"/>
    </source>
</evidence>
<reference evidence="2 4" key="1">
    <citation type="submission" date="2017-12" db="EMBL/GenBank/DDBJ databases">
        <title>Genomic Encyclopedia of Type Strains, Phase III (KMG-III): the genomes of soil and plant-associated and newly described type strains.</title>
        <authorList>
            <person name="Whitman W."/>
        </authorList>
    </citation>
    <scope>NUCLEOTIDE SEQUENCE [LARGE SCALE GENOMIC DNA]</scope>
    <source>
        <strain evidence="2 4">IP-10</strain>
    </source>
</reference>
<evidence type="ECO:0000313" key="3">
    <source>
        <dbReference type="EMBL" id="RLJ23765.1"/>
    </source>
</evidence>
<proteinExistence type="predicted"/>
<evidence type="ECO:0000313" key="2">
    <source>
        <dbReference type="EMBL" id="PKW20277.1"/>
    </source>
</evidence>
<dbReference type="Pfam" id="PF00535">
    <property type="entry name" value="Glycos_transf_2"/>
    <property type="match status" value="1"/>
</dbReference>
<dbReference type="Proteomes" id="UP000275027">
    <property type="component" value="Unassembled WGS sequence"/>
</dbReference>
<feature type="domain" description="Glycosyltransferase 2-like" evidence="1">
    <location>
        <begin position="4"/>
        <end position="171"/>
    </location>
</feature>
<dbReference type="SUPFAM" id="SSF53448">
    <property type="entry name" value="Nucleotide-diphospho-sugar transferases"/>
    <property type="match status" value="1"/>
</dbReference>
<dbReference type="InterPro" id="IPR001173">
    <property type="entry name" value="Glyco_trans_2-like"/>
</dbReference>
<keyword evidence="3" id="KW-0808">Transferase</keyword>
<protein>
    <submittedName>
        <fullName evidence="3">Glycosyltransferase involved in cell wall biosynthesis</fullName>
    </submittedName>
</protein>
<dbReference type="EMBL" id="PJND01000010">
    <property type="protein sequence ID" value="PKW20277.1"/>
    <property type="molecule type" value="Genomic_DNA"/>
</dbReference>
<reference evidence="3 5" key="2">
    <citation type="submission" date="2018-10" db="EMBL/GenBank/DDBJ databases">
        <title>Genomic Encyclopedia of Archaeal and Bacterial Type Strains, Phase II (KMG-II): from individual species to whole genera.</title>
        <authorList>
            <person name="Goeker M."/>
        </authorList>
    </citation>
    <scope>NUCLEOTIDE SEQUENCE [LARGE SCALE GENOMIC DNA]</scope>
    <source>
        <strain evidence="3 5">DSM 21886</strain>
    </source>
</reference>
<sequence>MKISVCMITYNHENYIREAIEGVLMQNIDCDMELIISNDCSTDTTDAVIKEIIQSHPKGSLIKYFFHEQNLGMMPNFIFALKQCLGEYVALCEGDDYWTDENKLQKQITFLDNNKEYAGCFHNVLVINEMVPDFKPKPWREYDKHDFTQLDTFSKLALFHTCSFVFRQRFLEFPTWFEKVKSGDMALFSIISAKGKLRFIDGIMAVYRKNERGVTSGQKIIDYHKNRIRLMRFFKVHFGVYQTHLNEIIAYHRKEIIKTYKKKVLSIFKIK</sequence>
<dbReference type="InterPro" id="IPR029044">
    <property type="entry name" value="Nucleotide-diphossugar_trans"/>
</dbReference>
<dbReference type="Proteomes" id="UP000233767">
    <property type="component" value="Unassembled WGS sequence"/>
</dbReference>
<evidence type="ECO:0000313" key="5">
    <source>
        <dbReference type="Proteomes" id="UP000275027"/>
    </source>
</evidence>
<dbReference type="PANTHER" id="PTHR22916:SF3">
    <property type="entry name" value="UDP-GLCNAC:BETAGAL BETA-1,3-N-ACETYLGLUCOSAMINYLTRANSFERASE-LIKE PROTEIN 1"/>
    <property type="match status" value="1"/>
</dbReference>
<name>A0A497U4G6_9FLAO</name>
<gene>
    <name evidence="2" type="ORF">B0G92_2989</name>
    <name evidence="3" type="ORF">CLV50_3039</name>
</gene>
<dbReference type="AlphaFoldDB" id="A0A497U4G6"/>
<keyword evidence="4" id="KW-1185">Reference proteome</keyword>
<dbReference type="Gene3D" id="3.90.550.10">
    <property type="entry name" value="Spore Coat Polysaccharide Biosynthesis Protein SpsA, Chain A"/>
    <property type="match status" value="1"/>
</dbReference>
<comment type="caution">
    <text evidence="3">The sequence shown here is derived from an EMBL/GenBank/DDBJ whole genome shotgun (WGS) entry which is preliminary data.</text>
</comment>
<organism evidence="3 5">
    <name type="scientific">Flavobacterium lindanitolerans</name>
    <dbReference type="NCBI Taxonomy" id="428988"/>
    <lineage>
        <taxon>Bacteria</taxon>
        <taxon>Pseudomonadati</taxon>
        <taxon>Bacteroidota</taxon>
        <taxon>Flavobacteriia</taxon>
        <taxon>Flavobacteriales</taxon>
        <taxon>Flavobacteriaceae</taxon>
        <taxon>Flavobacterium</taxon>
    </lineage>
</organism>
<dbReference type="GO" id="GO:0016758">
    <property type="term" value="F:hexosyltransferase activity"/>
    <property type="evidence" value="ECO:0007669"/>
    <property type="project" value="UniProtKB-ARBA"/>
</dbReference>
<dbReference type="EMBL" id="RCCB01000014">
    <property type="protein sequence ID" value="RLJ23765.1"/>
    <property type="molecule type" value="Genomic_DNA"/>
</dbReference>